<dbReference type="CDD" id="cd19105">
    <property type="entry name" value="AKR_unchar"/>
    <property type="match status" value="1"/>
</dbReference>
<dbReference type="GO" id="GO:0046872">
    <property type="term" value="F:metal ion binding"/>
    <property type="evidence" value="ECO:0007669"/>
    <property type="project" value="UniProtKB-KW"/>
</dbReference>
<accession>A0A3E2BQ49</accession>
<dbReference type="SUPFAM" id="SSF46548">
    <property type="entry name" value="alpha-helical ferredoxin"/>
    <property type="match status" value="1"/>
</dbReference>
<dbReference type="SUPFAM" id="SSF51430">
    <property type="entry name" value="NAD(P)-linked oxidoreductase"/>
    <property type="match status" value="1"/>
</dbReference>
<proteinExistence type="predicted"/>
<dbReference type="InterPro" id="IPR020471">
    <property type="entry name" value="AKR"/>
</dbReference>
<dbReference type="PANTHER" id="PTHR43312">
    <property type="entry name" value="D-THREO-ALDOSE 1-DEHYDROGENASE"/>
    <property type="match status" value="1"/>
</dbReference>
<keyword evidence="2" id="KW-0408">Iron</keyword>
<keyword evidence="3" id="KW-0411">Iron-sulfur</keyword>
<evidence type="ECO:0000256" key="4">
    <source>
        <dbReference type="SAM" id="MobiDB-lite"/>
    </source>
</evidence>
<feature type="domain" description="NADP-dependent oxidoreductase" evidence="5">
    <location>
        <begin position="83"/>
        <end position="260"/>
    </location>
</feature>
<dbReference type="Gene3D" id="3.20.20.100">
    <property type="entry name" value="NADP-dependent oxidoreductase domain"/>
    <property type="match status" value="1"/>
</dbReference>
<evidence type="ECO:0000259" key="5">
    <source>
        <dbReference type="Pfam" id="PF00248"/>
    </source>
</evidence>
<comment type="caution">
    <text evidence="6">The sequence shown here is derived from an EMBL/GenBank/DDBJ whole genome shotgun (WGS) entry which is preliminary data.</text>
</comment>
<name>A0A3E2BQ49_9BACT</name>
<dbReference type="InterPro" id="IPR017900">
    <property type="entry name" value="4Fe4S_Fe_S_CS"/>
</dbReference>
<dbReference type="InterPro" id="IPR036812">
    <property type="entry name" value="NAD(P)_OxRdtase_dom_sf"/>
</dbReference>
<evidence type="ECO:0000256" key="1">
    <source>
        <dbReference type="ARBA" id="ARBA00022723"/>
    </source>
</evidence>
<evidence type="ECO:0000313" key="7">
    <source>
        <dbReference type="Proteomes" id="UP000257323"/>
    </source>
</evidence>
<reference evidence="6 7" key="1">
    <citation type="submission" date="2018-08" db="EMBL/GenBank/DDBJ databases">
        <title>Genome analysis of the thermophilic bacterium of the candidate phylum Aminicenantes from deep subsurface aquifer revealed its physiology and ecological role.</title>
        <authorList>
            <person name="Kadnikov V.V."/>
            <person name="Mardanov A.V."/>
            <person name="Beletsky A.V."/>
            <person name="Karnachuk O.V."/>
            <person name="Ravin N.V."/>
        </authorList>
    </citation>
    <scope>NUCLEOTIDE SEQUENCE [LARGE SCALE GENOMIC DNA]</scope>
    <source>
        <strain evidence="6">BY38</strain>
    </source>
</reference>
<dbReference type="InterPro" id="IPR006311">
    <property type="entry name" value="TAT_signal"/>
</dbReference>
<evidence type="ECO:0000313" key="6">
    <source>
        <dbReference type="EMBL" id="RFT16767.1"/>
    </source>
</evidence>
<protein>
    <submittedName>
        <fullName evidence="6">Putative oxidoreductase</fullName>
    </submittedName>
</protein>
<dbReference type="PROSITE" id="PS51318">
    <property type="entry name" value="TAT"/>
    <property type="match status" value="1"/>
</dbReference>
<dbReference type="GO" id="GO:0016491">
    <property type="term" value="F:oxidoreductase activity"/>
    <property type="evidence" value="ECO:0007669"/>
    <property type="project" value="InterPro"/>
</dbReference>
<gene>
    <name evidence="6" type="ORF">OP8BY_1380</name>
</gene>
<dbReference type="AlphaFoldDB" id="A0A3E2BQ49"/>
<dbReference type="PRINTS" id="PR00069">
    <property type="entry name" value="ALDKETRDTASE"/>
</dbReference>
<dbReference type="Proteomes" id="UP000257323">
    <property type="component" value="Unassembled WGS sequence"/>
</dbReference>
<dbReference type="GO" id="GO:0051536">
    <property type="term" value="F:iron-sulfur cluster binding"/>
    <property type="evidence" value="ECO:0007669"/>
    <property type="project" value="UniProtKB-KW"/>
</dbReference>
<feature type="region of interest" description="Disordered" evidence="4">
    <location>
        <begin position="32"/>
        <end position="58"/>
    </location>
</feature>
<keyword evidence="1" id="KW-0479">Metal-binding</keyword>
<dbReference type="PANTHER" id="PTHR43312:SF1">
    <property type="entry name" value="NADP-DEPENDENT OXIDOREDUCTASE DOMAIN-CONTAINING PROTEIN"/>
    <property type="match status" value="1"/>
</dbReference>
<organism evidence="6 7">
    <name type="scientific">Candidatus Saccharicenans subterraneus</name>
    <dbReference type="NCBI Taxonomy" id="2508984"/>
    <lineage>
        <taxon>Bacteria</taxon>
        <taxon>Candidatus Aminicenantota</taxon>
        <taxon>Candidatus Aminicenantia</taxon>
        <taxon>Candidatus Aminicenantales</taxon>
        <taxon>Candidatus Saccharicenantaceae</taxon>
        <taxon>Candidatus Saccharicenans</taxon>
    </lineage>
</organism>
<feature type="compositionally biased region" description="Basic and acidic residues" evidence="4">
    <location>
        <begin position="32"/>
        <end position="41"/>
    </location>
</feature>
<dbReference type="PROSITE" id="PS00198">
    <property type="entry name" value="4FE4S_FER_1"/>
    <property type="match status" value="1"/>
</dbReference>
<dbReference type="EMBL" id="QUAH01000002">
    <property type="protein sequence ID" value="RFT16767.1"/>
    <property type="molecule type" value="Genomic_DNA"/>
</dbReference>
<dbReference type="Pfam" id="PF00248">
    <property type="entry name" value="Aldo_ket_red"/>
    <property type="match status" value="1"/>
</dbReference>
<dbReference type="InterPro" id="IPR023210">
    <property type="entry name" value="NADP_OxRdtase_dom"/>
</dbReference>
<sequence length="404" mass="44644">MKKSALNRRDFLKVGLTGLVTTGATGLLLADDKKKKQDTKKQAATASGPQPPGGRREGFIYRTLGRTGVVLPVVSMGVMNSDNPELVRAALDSGLVHLDTAHGYQRGRNEEIIGQVLKGRPRDSYFIATKVREGERFLEMVDISLQRLGLEYVDILYLHNLSKRDNVLAEENLKVMEQVKKSGKARFIGVSTHSNEHEVIRAALEARIYDVVLTAYNFRKENIKELDAAMAEAAAAGIGLVAMKTMAGAFWDKQRTQPINTKAALKWAMQNPNLTTSIPGMTTFDQLKSNLEVVKDLKLTPEELYDLKMGETQNLAGLYCQGCERCVPQCPKALPIPEMMRAYMYAYGYKNLAAAHELVSSLNLPDNPCAGCSSCSVNCALKFDVHDRLVDINRLKSVPAEFFG</sequence>
<evidence type="ECO:0000256" key="3">
    <source>
        <dbReference type="ARBA" id="ARBA00023014"/>
    </source>
</evidence>
<dbReference type="InterPro" id="IPR053135">
    <property type="entry name" value="AKR2_Oxidoreductase"/>
</dbReference>
<evidence type="ECO:0000256" key="2">
    <source>
        <dbReference type="ARBA" id="ARBA00023004"/>
    </source>
</evidence>